<name>A0A173VI60_PARDI</name>
<dbReference type="AlphaFoldDB" id="A0A173VI60"/>
<protein>
    <submittedName>
        <fullName evidence="1">Uncharacterized protein</fullName>
    </submittedName>
</protein>
<accession>A0A173VI60</accession>
<proteinExistence type="predicted"/>
<evidence type="ECO:0000313" key="2">
    <source>
        <dbReference type="Proteomes" id="UP000095591"/>
    </source>
</evidence>
<organism evidence="1 2">
    <name type="scientific">Parabacteroides distasonis</name>
    <dbReference type="NCBI Taxonomy" id="823"/>
    <lineage>
        <taxon>Bacteria</taxon>
        <taxon>Pseudomonadati</taxon>
        <taxon>Bacteroidota</taxon>
        <taxon>Bacteroidia</taxon>
        <taxon>Bacteroidales</taxon>
        <taxon>Tannerellaceae</taxon>
        <taxon>Parabacteroides</taxon>
    </lineage>
</organism>
<sequence>MKQIELNLPEWVFWDAHSHEGNLLGDRTIIEHVRSASVFEVFDRDFDAIGLNPNVLTFKFKNEGSRTERLLMALHHSCTLDPVEDREMLLGIMKKCAVWYCNYCDWEDAQDE</sequence>
<dbReference type="EMBL" id="CYXP01000007">
    <property type="protein sequence ID" value="CUN25628.1"/>
    <property type="molecule type" value="Genomic_DNA"/>
</dbReference>
<dbReference type="RefSeq" id="WP_057319687.1">
    <property type="nucleotide sequence ID" value="NZ_CYXP01000007.1"/>
</dbReference>
<reference evidence="1 2" key="1">
    <citation type="submission" date="2015-09" db="EMBL/GenBank/DDBJ databases">
        <authorList>
            <consortium name="Pathogen Informatics"/>
        </authorList>
    </citation>
    <scope>NUCLEOTIDE SEQUENCE [LARGE SCALE GENOMIC DNA]</scope>
    <source>
        <strain evidence="1 2">2789STDY5608872</strain>
    </source>
</reference>
<gene>
    <name evidence="1" type="ORF">ERS852429_02954</name>
</gene>
<evidence type="ECO:0000313" key="1">
    <source>
        <dbReference type="EMBL" id="CUN25628.1"/>
    </source>
</evidence>
<dbReference type="Proteomes" id="UP000095591">
    <property type="component" value="Unassembled WGS sequence"/>
</dbReference>